<evidence type="ECO:0000313" key="3">
    <source>
        <dbReference type="Proteomes" id="UP001149074"/>
    </source>
</evidence>
<feature type="domain" description="Methyltransferase FkbM" evidence="1">
    <location>
        <begin position="47"/>
        <end position="208"/>
    </location>
</feature>
<dbReference type="AlphaFoldDB" id="A0A9W9G0V5"/>
<dbReference type="PANTHER" id="PTHR36973:SF4">
    <property type="entry name" value="NODULATION PROTEIN"/>
    <property type="match status" value="1"/>
</dbReference>
<reference evidence="2" key="2">
    <citation type="journal article" date="2023" name="IMA Fungus">
        <title>Comparative genomic study of the Penicillium genus elucidates a diverse pangenome and 15 lateral gene transfer events.</title>
        <authorList>
            <person name="Petersen C."/>
            <person name="Sorensen T."/>
            <person name="Nielsen M.R."/>
            <person name="Sondergaard T.E."/>
            <person name="Sorensen J.L."/>
            <person name="Fitzpatrick D.A."/>
            <person name="Frisvad J.C."/>
            <person name="Nielsen K.L."/>
        </authorList>
    </citation>
    <scope>NUCLEOTIDE SEQUENCE</scope>
    <source>
        <strain evidence="2">IBT 30761</strain>
    </source>
</reference>
<protein>
    <recommendedName>
        <fullName evidence="1">Methyltransferase FkbM domain-containing protein</fullName>
    </recommendedName>
</protein>
<evidence type="ECO:0000313" key="2">
    <source>
        <dbReference type="EMBL" id="KAJ5110044.1"/>
    </source>
</evidence>
<dbReference type="SUPFAM" id="SSF53335">
    <property type="entry name" value="S-adenosyl-L-methionine-dependent methyltransferases"/>
    <property type="match status" value="1"/>
</dbReference>
<sequence length="245" mass="27765">MTDELIKFAKISCYAQSKGEAQFIYKEIFDDRCYDVPNLPEAPFVIDAGANIGLFSLYMKQNYPASTILAFEPAPTTFDVLRRNLKLHNISEVEALPIGLASKASTEWLTYYPRMPGNSTLVPEEKKELYEEAVKVYGQKAADEHFGDSQEVEVKVQRLSYFLSRCPDLVSIDLLKIDVEGAELEVLLGLDDVHWFMIRNIVLETCEKSGARVTIEELLQSKGFAVTREAASWAPKDFYMIRASR</sequence>
<dbReference type="Gene3D" id="3.40.50.150">
    <property type="entry name" value="Vaccinia Virus protein VP39"/>
    <property type="match status" value="1"/>
</dbReference>
<evidence type="ECO:0000259" key="1">
    <source>
        <dbReference type="Pfam" id="PF05050"/>
    </source>
</evidence>
<keyword evidence="3" id="KW-1185">Reference proteome</keyword>
<accession>A0A9W9G0V5</accession>
<dbReference type="Proteomes" id="UP001149074">
    <property type="component" value="Unassembled WGS sequence"/>
</dbReference>
<dbReference type="OrthoDB" id="5835829at2759"/>
<dbReference type="GeneID" id="81354162"/>
<comment type="caution">
    <text evidence="2">The sequence shown here is derived from an EMBL/GenBank/DDBJ whole genome shotgun (WGS) entry which is preliminary data.</text>
</comment>
<dbReference type="NCBIfam" id="TIGR01444">
    <property type="entry name" value="fkbM_fam"/>
    <property type="match status" value="1"/>
</dbReference>
<dbReference type="InterPro" id="IPR053188">
    <property type="entry name" value="FkbM_Methyltransferase"/>
</dbReference>
<proteinExistence type="predicted"/>
<dbReference type="GO" id="GO:0008171">
    <property type="term" value="F:O-methyltransferase activity"/>
    <property type="evidence" value="ECO:0007669"/>
    <property type="project" value="TreeGrafter"/>
</dbReference>
<dbReference type="InterPro" id="IPR029063">
    <property type="entry name" value="SAM-dependent_MTases_sf"/>
</dbReference>
<dbReference type="PANTHER" id="PTHR36973">
    <property type="entry name" value="SLL1456 PROTEIN-RELATED"/>
    <property type="match status" value="1"/>
</dbReference>
<dbReference type="RefSeq" id="XP_056478155.1">
    <property type="nucleotide sequence ID" value="XM_056615183.1"/>
</dbReference>
<gene>
    <name evidence="2" type="ORF">N7532_002689</name>
</gene>
<reference evidence="2" key="1">
    <citation type="submission" date="2022-11" db="EMBL/GenBank/DDBJ databases">
        <authorList>
            <person name="Petersen C."/>
        </authorList>
    </citation>
    <scope>NUCLEOTIDE SEQUENCE</scope>
    <source>
        <strain evidence="2">IBT 30761</strain>
    </source>
</reference>
<dbReference type="EMBL" id="JAPQKI010000003">
    <property type="protein sequence ID" value="KAJ5110044.1"/>
    <property type="molecule type" value="Genomic_DNA"/>
</dbReference>
<name>A0A9W9G0V5_9EURO</name>
<organism evidence="2 3">
    <name type="scientific">Penicillium argentinense</name>
    <dbReference type="NCBI Taxonomy" id="1131581"/>
    <lineage>
        <taxon>Eukaryota</taxon>
        <taxon>Fungi</taxon>
        <taxon>Dikarya</taxon>
        <taxon>Ascomycota</taxon>
        <taxon>Pezizomycotina</taxon>
        <taxon>Eurotiomycetes</taxon>
        <taxon>Eurotiomycetidae</taxon>
        <taxon>Eurotiales</taxon>
        <taxon>Aspergillaceae</taxon>
        <taxon>Penicillium</taxon>
    </lineage>
</organism>
<dbReference type="InterPro" id="IPR006342">
    <property type="entry name" value="FkbM_mtfrase"/>
</dbReference>
<dbReference type="Pfam" id="PF05050">
    <property type="entry name" value="Methyltransf_21"/>
    <property type="match status" value="1"/>
</dbReference>